<name>A0ABU2YFI4_9FLAO</name>
<evidence type="ECO:0000313" key="1">
    <source>
        <dbReference type="EMBL" id="MDT0556545.1"/>
    </source>
</evidence>
<organism evidence="1 2">
    <name type="scientific">Patiriisocius hiemis</name>
    <dbReference type="NCBI Taxonomy" id="3075604"/>
    <lineage>
        <taxon>Bacteria</taxon>
        <taxon>Pseudomonadati</taxon>
        <taxon>Bacteroidota</taxon>
        <taxon>Flavobacteriia</taxon>
        <taxon>Flavobacteriales</taxon>
        <taxon>Flavobacteriaceae</taxon>
        <taxon>Patiriisocius</taxon>
    </lineage>
</organism>
<evidence type="ECO:0000313" key="2">
    <source>
        <dbReference type="Proteomes" id="UP001254488"/>
    </source>
</evidence>
<dbReference type="RefSeq" id="WP_311333496.1">
    <property type="nucleotide sequence ID" value="NZ_JAVRHZ010000007.1"/>
</dbReference>
<accession>A0ABU2YFI4</accession>
<reference evidence="1 2" key="1">
    <citation type="submission" date="2023-09" db="EMBL/GenBank/DDBJ databases">
        <authorList>
            <person name="Rey-Velasco X."/>
        </authorList>
    </citation>
    <scope>NUCLEOTIDE SEQUENCE [LARGE SCALE GENOMIC DNA]</scope>
    <source>
        <strain evidence="1 2">W242</strain>
    </source>
</reference>
<sequence length="87" mass="9261">MKITLSPVASTIYGNSIAIAYGIIDSEGGISVGYGITSVNNSAVGMYEIEIDLPCNAANTVVSITSFIIGLKHQEFVDMKQQILIHL</sequence>
<keyword evidence="2" id="KW-1185">Reference proteome</keyword>
<gene>
    <name evidence="1" type="ORF">RM538_11045</name>
</gene>
<dbReference type="Proteomes" id="UP001254488">
    <property type="component" value="Unassembled WGS sequence"/>
</dbReference>
<protein>
    <submittedName>
        <fullName evidence="1">Uncharacterized protein</fullName>
    </submittedName>
</protein>
<dbReference type="EMBL" id="JAVRHZ010000007">
    <property type="protein sequence ID" value="MDT0556545.1"/>
    <property type="molecule type" value="Genomic_DNA"/>
</dbReference>
<comment type="caution">
    <text evidence="1">The sequence shown here is derived from an EMBL/GenBank/DDBJ whole genome shotgun (WGS) entry which is preliminary data.</text>
</comment>
<proteinExistence type="predicted"/>